<accession>A0ABM7ZCQ5</accession>
<keyword evidence="3" id="KW-1185">Reference proteome</keyword>
<evidence type="ECO:0000256" key="1">
    <source>
        <dbReference type="SAM" id="Phobius"/>
    </source>
</evidence>
<keyword evidence="1" id="KW-1133">Transmembrane helix</keyword>
<keyword evidence="1" id="KW-0812">Transmembrane</keyword>
<reference evidence="2" key="1">
    <citation type="submission" date="2022-06" db="EMBL/GenBank/DDBJ databases">
        <title>Akkermansia biwalacus sp. nov., an anaerobic mucin-degrading bacterium isolated from human intestine.</title>
        <authorList>
            <person name="Kobayashi Y."/>
            <person name="Inoue S."/>
            <person name="Kawahara T."/>
            <person name="Kohda N."/>
        </authorList>
    </citation>
    <scope>NUCLEOTIDE SEQUENCE</scope>
    <source>
        <strain evidence="2">WON2089</strain>
    </source>
</reference>
<dbReference type="Proteomes" id="UP001062263">
    <property type="component" value="Chromosome"/>
</dbReference>
<dbReference type="EMBL" id="AP025943">
    <property type="protein sequence ID" value="BDL42478.1"/>
    <property type="molecule type" value="Genomic_DNA"/>
</dbReference>
<gene>
    <name evidence="2" type="ORF">Abiwalacus_00520</name>
</gene>
<evidence type="ECO:0000313" key="3">
    <source>
        <dbReference type="Proteomes" id="UP001062263"/>
    </source>
</evidence>
<dbReference type="RefSeq" id="WP_215435802.1">
    <property type="nucleotide sequence ID" value="NZ_AP025943.1"/>
</dbReference>
<keyword evidence="1" id="KW-0472">Membrane</keyword>
<proteinExistence type="predicted"/>
<name>A0ABM7ZCQ5_9BACT</name>
<feature type="transmembrane region" description="Helical" evidence="1">
    <location>
        <begin position="6"/>
        <end position="28"/>
    </location>
</feature>
<evidence type="ECO:0000313" key="2">
    <source>
        <dbReference type="EMBL" id="BDL42478.1"/>
    </source>
</evidence>
<organism evidence="2 3">
    <name type="scientific">Akkermansia biwaensis</name>
    <dbReference type="NCBI Taxonomy" id="2946555"/>
    <lineage>
        <taxon>Bacteria</taxon>
        <taxon>Pseudomonadati</taxon>
        <taxon>Verrucomicrobiota</taxon>
        <taxon>Verrucomicrobiia</taxon>
        <taxon>Verrucomicrobiales</taxon>
        <taxon>Akkermansiaceae</taxon>
        <taxon>Akkermansia</taxon>
    </lineage>
</organism>
<sequence>MSDTVLASLFSIAGVALGSFITIFGLWWQDKLRFKREEKKYFKRKKEEIYSTMIRWMINYAGYKRNLSEMSAEESNRKFFILINELNELQSQRCIFCSPAFDKKFTELGEKCKKEDISPEEIQPLTKICQDELGI</sequence>
<protein>
    <submittedName>
        <fullName evidence="2">Uncharacterized protein</fullName>
    </submittedName>
</protein>